<gene>
    <name evidence="1" type="ORF">ALQ49_102214</name>
</gene>
<accession>A0A0P9INC2</accession>
<protein>
    <submittedName>
        <fullName evidence="1">Uncharacterized protein</fullName>
    </submittedName>
</protein>
<proteinExistence type="predicted"/>
<comment type="caution">
    <text evidence="1">The sequence shown here is derived from an EMBL/GenBank/DDBJ whole genome shotgun (WGS) entry which is preliminary data.</text>
</comment>
<dbReference type="AlphaFoldDB" id="A0A0P9INC2"/>
<sequence>MLQSIHSVLQALAGVPRLERAAAVRIASVSTRPQLNTYYGYWFSHWRA</sequence>
<organism evidence="1 2">
    <name type="scientific">Pseudomonas syringae pv. apii</name>
    <dbReference type="NCBI Taxonomy" id="81036"/>
    <lineage>
        <taxon>Bacteria</taxon>
        <taxon>Pseudomonadati</taxon>
        <taxon>Pseudomonadota</taxon>
        <taxon>Gammaproteobacteria</taxon>
        <taxon>Pseudomonadales</taxon>
        <taxon>Pseudomonadaceae</taxon>
        <taxon>Pseudomonas</taxon>
    </lineage>
</organism>
<dbReference type="Proteomes" id="UP000278062">
    <property type="component" value="Unassembled WGS sequence"/>
</dbReference>
<evidence type="ECO:0000313" key="1">
    <source>
        <dbReference type="EMBL" id="RMN94919.1"/>
    </source>
</evidence>
<reference evidence="1 2" key="1">
    <citation type="submission" date="2018-08" db="EMBL/GenBank/DDBJ databases">
        <title>Recombination of ecologically and evolutionarily significant loci maintains genetic cohesion in the Pseudomonas syringae species complex.</title>
        <authorList>
            <person name="Dillon M."/>
            <person name="Thakur S."/>
            <person name="Almeida R.N.D."/>
            <person name="Weir B.S."/>
            <person name="Guttman D.S."/>
        </authorList>
    </citation>
    <scope>NUCLEOTIDE SEQUENCE [LARGE SCALE GENOMIC DNA]</scope>
    <source>
        <strain evidence="1 2">1089_5</strain>
    </source>
</reference>
<name>A0A0P9INC2_9PSED</name>
<dbReference type="EMBL" id="RBPL01000081">
    <property type="protein sequence ID" value="RMN94919.1"/>
    <property type="molecule type" value="Genomic_DNA"/>
</dbReference>
<evidence type="ECO:0000313" key="2">
    <source>
        <dbReference type="Proteomes" id="UP000278062"/>
    </source>
</evidence>